<evidence type="ECO:0008006" key="4">
    <source>
        <dbReference type="Google" id="ProtNLM"/>
    </source>
</evidence>
<organism evidence="1">
    <name type="scientific">Brachypodium distachyon</name>
    <name type="common">Purple false brome</name>
    <name type="synonym">Trachynia distachya</name>
    <dbReference type="NCBI Taxonomy" id="15368"/>
    <lineage>
        <taxon>Eukaryota</taxon>
        <taxon>Viridiplantae</taxon>
        <taxon>Streptophyta</taxon>
        <taxon>Embryophyta</taxon>
        <taxon>Tracheophyta</taxon>
        <taxon>Spermatophyta</taxon>
        <taxon>Magnoliopsida</taxon>
        <taxon>Liliopsida</taxon>
        <taxon>Poales</taxon>
        <taxon>Poaceae</taxon>
        <taxon>BOP clade</taxon>
        <taxon>Pooideae</taxon>
        <taxon>Stipodae</taxon>
        <taxon>Brachypodieae</taxon>
        <taxon>Brachypodium</taxon>
    </lineage>
</organism>
<reference evidence="1" key="2">
    <citation type="submission" date="2017-06" db="EMBL/GenBank/DDBJ databases">
        <title>WGS assembly of Brachypodium distachyon.</title>
        <authorList>
            <consortium name="The International Brachypodium Initiative"/>
            <person name="Lucas S."/>
            <person name="Harmon-Smith M."/>
            <person name="Lail K."/>
            <person name="Tice H."/>
            <person name="Grimwood J."/>
            <person name="Bruce D."/>
            <person name="Barry K."/>
            <person name="Shu S."/>
            <person name="Lindquist E."/>
            <person name="Wang M."/>
            <person name="Pitluck S."/>
            <person name="Vogel J.P."/>
            <person name="Garvin D.F."/>
            <person name="Mockler T.C."/>
            <person name="Schmutz J."/>
            <person name="Rokhsar D."/>
            <person name="Bevan M.W."/>
        </authorList>
    </citation>
    <scope>NUCLEOTIDE SEQUENCE</scope>
    <source>
        <strain evidence="1">Bd21</strain>
    </source>
</reference>
<gene>
    <name evidence="1" type="ORF">BRADI_3g30775v3</name>
</gene>
<dbReference type="EnsemblPlants" id="PNT67713">
    <property type="protein sequence ID" value="PNT67713"/>
    <property type="gene ID" value="BRADI_3g30775v3"/>
</dbReference>
<dbReference type="InParanoid" id="A0A2K2D0A9"/>
<reference evidence="1 2" key="1">
    <citation type="journal article" date="2010" name="Nature">
        <title>Genome sequencing and analysis of the model grass Brachypodium distachyon.</title>
        <authorList>
            <consortium name="International Brachypodium Initiative"/>
        </authorList>
    </citation>
    <scope>NUCLEOTIDE SEQUENCE [LARGE SCALE GENOMIC DNA]</scope>
    <source>
        <strain evidence="1 2">Bd21</strain>
    </source>
</reference>
<dbReference type="OrthoDB" id="1021881at2759"/>
<evidence type="ECO:0000313" key="2">
    <source>
        <dbReference type="EnsemblPlants" id="PNT67713"/>
    </source>
</evidence>
<dbReference type="Gramene" id="PNT67713">
    <property type="protein sequence ID" value="PNT67713"/>
    <property type="gene ID" value="BRADI_3g30775v3"/>
</dbReference>
<dbReference type="Proteomes" id="UP000008810">
    <property type="component" value="Chromosome 3"/>
</dbReference>
<name>A0A2K2D0A9_BRADI</name>
<accession>A0A2K2D0A9</accession>
<protein>
    <recommendedName>
        <fullName evidence="4">Reverse transcriptase zinc-binding domain-containing protein</fullName>
    </recommendedName>
</protein>
<evidence type="ECO:0000313" key="1">
    <source>
        <dbReference type="EMBL" id="PNT67713.1"/>
    </source>
</evidence>
<proteinExistence type="predicted"/>
<reference evidence="2" key="3">
    <citation type="submission" date="2018-08" db="UniProtKB">
        <authorList>
            <consortium name="EnsemblPlants"/>
        </authorList>
    </citation>
    <scope>IDENTIFICATION</scope>
    <source>
        <strain evidence="2">cv. Bd21</strain>
    </source>
</reference>
<sequence length="91" mass="10334">MDITLLALYTKLLIIEVLPLFSYLSCCVFCTEHESIKHLFFDCVVARNIWADIASMFNIVVVDFESLARHWINHKTMAVFNLVSAAALLGL</sequence>
<keyword evidence="3" id="KW-1185">Reference proteome</keyword>
<evidence type="ECO:0000313" key="3">
    <source>
        <dbReference type="Proteomes" id="UP000008810"/>
    </source>
</evidence>
<dbReference type="AlphaFoldDB" id="A0A2K2D0A9"/>
<dbReference type="EMBL" id="CM000882">
    <property type="protein sequence ID" value="PNT67713.1"/>
    <property type="molecule type" value="Genomic_DNA"/>
</dbReference>